<dbReference type="InterPro" id="IPR003382">
    <property type="entry name" value="Flavoprotein"/>
</dbReference>
<feature type="compositionally biased region" description="Basic and acidic residues" evidence="3">
    <location>
        <begin position="637"/>
        <end position="666"/>
    </location>
</feature>
<accession>A0A1E3NQI4</accession>
<feature type="compositionally biased region" description="Low complexity" evidence="3">
    <location>
        <begin position="122"/>
        <end position="136"/>
    </location>
</feature>
<evidence type="ECO:0000259" key="4">
    <source>
        <dbReference type="Pfam" id="PF02441"/>
    </source>
</evidence>
<dbReference type="RefSeq" id="XP_019019081.1">
    <property type="nucleotide sequence ID" value="XM_019160987.1"/>
</dbReference>
<keyword evidence="6" id="KW-1185">Reference proteome</keyword>
<dbReference type="PANTHER" id="PTHR14359:SF6">
    <property type="entry name" value="PHOSPHOPANTOTHENOYLCYSTEINE DECARBOXYLASE"/>
    <property type="match status" value="1"/>
</dbReference>
<dbReference type="PANTHER" id="PTHR14359">
    <property type="entry name" value="HOMO-OLIGOMERIC FLAVIN CONTAINING CYS DECARBOXYLASE FAMILY"/>
    <property type="match status" value="1"/>
</dbReference>
<dbReference type="GO" id="GO:0004633">
    <property type="term" value="F:phosphopantothenoylcysteine decarboxylase activity"/>
    <property type="evidence" value="ECO:0007669"/>
    <property type="project" value="TreeGrafter"/>
</dbReference>
<keyword evidence="1" id="KW-0173">Coenzyme A biosynthesis</keyword>
<dbReference type="OrthoDB" id="1532798at2759"/>
<dbReference type="GO" id="GO:0010181">
    <property type="term" value="F:FMN binding"/>
    <property type="evidence" value="ECO:0007669"/>
    <property type="project" value="TreeGrafter"/>
</dbReference>
<protein>
    <recommendedName>
        <fullName evidence="4">Flavoprotein domain-containing protein</fullName>
    </recommendedName>
</protein>
<feature type="region of interest" description="Disordered" evidence="3">
    <location>
        <begin position="285"/>
        <end position="369"/>
    </location>
</feature>
<feature type="compositionally biased region" description="Polar residues" evidence="3">
    <location>
        <begin position="315"/>
        <end position="338"/>
    </location>
</feature>
<feature type="compositionally biased region" description="Basic and acidic residues" evidence="3">
    <location>
        <begin position="304"/>
        <end position="314"/>
    </location>
</feature>
<dbReference type="STRING" id="763406.A0A1E3NQI4"/>
<feature type="compositionally biased region" description="Polar residues" evidence="3">
    <location>
        <begin position="1"/>
        <end position="16"/>
    </location>
</feature>
<dbReference type="Proteomes" id="UP000094455">
    <property type="component" value="Unassembled WGS sequence"/>
</dbReference>
<name>A0A1E3NQI4_9ASCO</name>
<evidence type="ECO:0000256" key="1">
    <source>
        <dbReference type="ARBA" id="ARBA00022993"/>
    </source>
</evidence>
<dbReference type="GeneID" id="30177674"/>
<dbReference type="Gene3D" id="3.40.50.1950">
    <property type="entry name" value="Flavin prenyltransferase-like"/>
    <property type="match status" value="1"/>
</dbReference>
<dbReference type="EMBL" id="KV454002">
    <property type="protein sequence ID" value="ODQ47968.1"/>
    <property type="molecule type" value="Genomic_DNA"/>
</dbReference>
<dbReference type="AlphaFoldDB" id="A0A1E3NQI4"/>
<gene>
    <name evidence="5" type="ORF">PICMEDRAFT_15832</name>
</gene>
<feature type="compositionally biased region" description="Low complexity" evidence="3">
    <location>
        <begin position="288"/>
        <end position="303"/>
    </location>
</feature>
<feature type="region of interest" description="Disordered" evidence="3">
    <location>
        <begin position="1"/>
        <end position="45"/>
    </location>
</feature>
<feature type="region of interest" description="Disordered" evidence="3">
    <location>
        <begin position="637"/>
        <end position="747"/>
    </location>
</feature>
<reference evidence="5 6" key="1">
    <citation type="journal article" date="2016" name="Proc. Natl. Acad. Sci. U.S.A.">
        <title>Comparative genomics of biotechnologically important yeasts.</title>
        <authorList>
            <person name="Riley R."/>
            <person name="Haridas S."/>
            <person name="Wolfe K.H."/>
            <person name="Lopes M.R."/>
            <person name="Hittinger C.T."/>
            <person name="Goeker M."/>
            <person name="Salamov A.A."/>
            <person name="Wisecaver J.H."/>
            <person name="Long T.M."/>
            <person name="Calvey C.H."/>
            <person name="Aerts A.L."/>
            <person name="Barry K.W."/>
            <person name="Choi C."/>
            <person name="Clum A."/>
            <person name="Coughlan A.Y."/>
            <person name="Deshpande S."/>
            <person name="Douglass A.P."/>
            <person name="Hanson S.J."/>
            <person name="Klenk H.-P."/>
            <person name="LaButti K.M."/>
            <person name="Lapidus A."/>
            <person name="Lindquist E.A."/>
            <person name="Lipzen A.M."/>
            <person name="Meier-Kolthoff J.P."/>
            <person name="Ohm R.A."/>
            <person name="Otillar R.P."/>
            <person name="Pangilinan J.L."/>
            <person name="Peng Y."/>
            <person name="Rokas A."/>
            <person name="Rosa C.A."/>
            <person name="Scheuner C."/>
            <person name="Sibirny A.A."/>
            <person name="Slot J.C."/>
            <person name="Stielow J.B."/>
            <person name="Sun H."/>
            <person name="Kurtzman C.P."/>
            <person name="Blackwell M."/>
            <person name="Grigoriev I.V."/>
            <person name="Jeffries T.W."/>
        </authorList>
    </citation>
    <scope>NUCLEOTIDE SEQUENCE [LARGE SCALE GENOMIC DNA]</scope>
    <source>
        <strain evidence="5 6">NRRL Y-2026</strain>
    </source>
</reference>
<feature type="compositionally biased region" description="Polar residues" evidence="3">
    <location>
        <begin position="109"/>
        <end position="121"/>
    </location>
</feature>
<feature type="region of interest" description="Disordered" evidence="3">
    <location>
        <begin position="106"/>
        <end position="140"/>
    </location>
</feature>
<feature type="domain" description="Flavoprotein" evidence="4">
    <location>
        <begin position="403"/>
        <end position="586"/>
    </location>
</feature>
<organism evidence="5 6">
    <name type="scientific">Pichia membranifaciens NRRL Y-2026</name>
    <dbReference type="NCBI Taxonomy" id="763406"/>
    <lineage>
        <taxon>Eukaryota</taxon>
        <taxon>Fungi</taxon>
        <taxon>Dikarya</taxon>
        <taxon>Ascomycota</taxon>
        <taxon>Saccharomycotina</taxon>
        <taxon>Pichiomycetes</taxon>
        <taxon>Pichiales</taxon>
        <taxon>Pichiaceae</taxon>
        <taxon>Pichia</taxon>
    </lineage>
</organism>
<feature type="compositionally biased region" description="Basic and acidic residues" evidence="3">
    <location>
        <begin position="718"/>
        <end position="747"/>
    </location>
</feature>
<dbReference type="SUPFAM" id="SSF52507">
    <property type="entry name" value="Homo-oligomeric flavin-containing Cys decarboxylases, HFCD"/>
    <property type="match status" value="1"/>
</dbReference>
<feature type="region of interest" description="Disordered" evidence="3">
    <location>
        <begin position="172"/>
        <end position="247"/>
    </location>
</feature>
<dbReference type="Pfam" id="PF02441">
    <property type="entry name" value="Flavoprotein"/>
    <property type="match status" value="1"/>
</dbReference>
<dbReference type="GO" id="GO:0015937">
    <property type="term" value="P:coenzyme A biosynthetic process"/>
    <property type="evidence" value="ECO:0007669"/>
    <property type="project" value="UniProtKB-KW"/>
</dbReference>
<proteinExistence type="inferred from homology"/>
<evidence type="ECO:0000313" key="6">
    <source>
        <dbReference type="Proteomes" id="UP000094455"/>
    </source>
</evidence>
<feature type="compositionally biased region" description="Basic and acidic residues" evidence="3">
    <location>
        <begin position="29"/>
        <end position="45"/>
    </location>
</feature>
<dbReference type="GO" id="GO:0071513">
    <property type="term" value="C:phosphopantothenoylcysteine decarboxylase complex"/>
    <property type="evidence" value="ECO:0007669"/>
    <property type="project" value="TreeGrafter"/>
</dbReference>
<feature type="compositionally biased region" description="Acidic residues" evidence="3">
    <location>
        <begin position="667"/>
        <end position="717"/>
    </location>
</feature>
<feature type="compositionally biased region" description="Polar residues" evidence="3">
    <location>
        <begin position="185"/>
        <end position="247"/>
    </location>
</feature>
<comment type="similarity">
    <text evidence="2">Belongs to the HFCD (homooligomeric flavin containing Cys decarboxylase) superfamily.</text>
</comment>
<feature type="compositionally biased region" description="Polar residues" evidence="3">
    <location>
        <begin position="347"/>
        <end position="369"/>
    </location>
</feature>
<sequence>MFNTDVSFNKGIVNSMNKEEMRSPSPLSDQRHQSSLVREDQDERKTLEIMRPKFRKSSSSNSANSLKLAQLPHLETSIGYAHDVAPTEKKHIVNVNESLLETVKGNKKIPTSSTDSLTSRANSNNNSVGNANQSVVTSQPKTATVPASILASSSYPTPITPQLKTSTSTISFQVPNQKHRGSISARPSTTKVPLLDSPQTGIPSSRQPSVSSTTQAPLSRQASQSASFPSSTNTNIPNVNTSTPHNALQKLGSSSIIGANISRREDVRSPVQFDLLNGVSVASHITPNNKVSTGTNSNTTSSNHEIHTSPRIAEENNNLPTTRLLSAANSKLRNSSLPGENIYESKSGMSSTTSINGGNPNSNLSTPSSITKKKTLKTVVTPPVGPLVPFTQYLCKEDDDKVHILIGATGSVATIKIPMIIDKLFKIYGTNKVSIQLVVTTAAEHFLRGMKISSEVKIWREQEEWSAPVNKIKPGDPILHVELRKWADIFLIAPLSANTLAKIANGLADNLLTSIVRIWNPAVPILVAPAMNTFMYMHPITKIHLNILAEDFKFIEVLKPVEKVLVCGDIGMGGMREWSEVVDITVKKLKEIRRRKLELEKAKLDLIENGDNPEVNELQEKVASIKIEAVKDLDTNGKECKAKGKGREEVEGKEKVEEKEEKKEEKEEKEEEEEEEEDDEDDEDDDDDDDDEDDEDYDDEEEEDDEDDEDDEEEGEGEREGEVGDQRDLQEVGKIDRAGDEKIPVET</sequence>
<evidence type="ECO:0000256" key="3">
    <source>
        <dbReference type="SAM" id="MobiDB-lite"/>
    </source>
</evidence>
<evidence type="ECO:0000256" key="2">
    <source>
        <dbReference type="ARBA" id="ARBA00038350"/>
    </source>
</evidence>
<dbReference type="InterPro" id="IPR036551">
    <property type="entry name" value="Flavin_trans-like"/>
</dbReference>
<evidence type="ECO:0000313" key="5">
    <source>
        <dbReference type="EMBL" id="ODQ47968.1"/>
    </source>
</evidence>